<dbReference type="InterPro" id="IPR004358">
    <property type="entry name" value="Sig_transdc_His_kin-like_C"/>
</dbReference>
<keyword evidence="4" id="KW-0812">Transmembrane</keyword>
<proteinExistence type="predicted"/>
<feature type="transmembrane region" description="Helical" evidence="4">
    <location>
        <begin position="96"/>
        <end position="115"/>
    </location>
</feature>
<keyword evidence="6" id="KW-0418">Kinase</keyword>
<dbReference type="InterPro" id="IPR052023">
    <property type="entry name" value="Histidine_kinase_KdpD"/>
</dbReference>
<dbReference type="Proteomes" id="UP001253545">
    <property type="component" value="Unassembled WGS sequence"/>
</dbReference>
<feature type="transmembrane region" description="Helical" evidence="4">
    <location>
        <begin position="178"/>
        <end position="199"/>
    </location>
</feature>
<evidence type="ECO:0000256" key="1">
    <source>
        <dbReference type="ARBA" id="ARBA00000085"/>
    </source>
</evidence>
<dbReference type="GO" id="GO:0004673">
    <property type="term" value="F:protein histidine kinase activity"/>
    <property type="evidence" value="ECO:0007669"/>
    <property type="project" value="UniProtKB-EC"/>
</dbReference>
<organism evidence="6 7">
    <name type="scientific">Glaciecola petra</name>
    <dbReference type="NCBI Taxonomy" id="3075602"/>
    <lineage>
        <taxon>Bacteria</taxon>
        <taxon>Pseudomonadati</taxon>
        <taxon>Pseudomonadota</taxon>
        <taxon>Gammaproteobacteria</taxon>
        <taxon>Alteromonadales</taxon>
        <taxon>Alteromonadaceae</taxon>
        <taxon>Glaciecola</taxon>
    </lineage>
</organism>
<feature type="transmembrane region" description="Helical" evidence="4">
    <location>
        <begin position="121"/>
        <end position="140"/>
    </location>
</feature>
<dbReference type="PANTHER" id="PTHR45569">
    <property type="entry name" value="SENSOR PROTEIN KDPD"/>
    <property type="match status" value="1"/>
</dbReference>
<dbReference type="InterPro" id="IPR029016">
    <property type="entry name" value="GAF-like_dom_sf"/>
</dbReference>
<dbReference type="EC" id="2.7.13.3" evidence="2"/>
<dbReference type="Gene3D" id="3.30.450.40">
    <property type="match status" value="1"/>
</dbReference>
<dbReference type="RefSeq" id="WP_311366995.1">
    <property type="nucleotide sequence ID" value="NZ_JAVRHX010000001.1"/>
</dbReference>
<evidence type="ECO:0000313" key="6">
    <source>
        <dbReference type="EMBL" id="MDT0593483.1"/>
    </source>
</evidence>
<evidence type="ECO:0000313" key="7">
    <source>
        <dbReference type="Proteomes" id="UP001253545"/>
    </source>
</evidence>
<dbReference type="SUPFAM" id="SSF55874">
    <property type="entry name" value="ATPase domain of HSP90 chaperone/DNA topoisomerase II/histidine kinase"/>
    <property type="match status" value="1"/>
</dbReference>
<accession>A0ABU2ZN65</accession>
<feature type="transmembrane region" description="Helical" evidence="4">
    <location>
        <begin position="33"/>
        <end position="55"/>
    </location>
</feature>
<keyword evidence="4" id="KW-0472">Membrane</keyword>
<feature type="transmembrane region" description="Helical" evidence="4">
    <location>
        <begin position="152"/>
        <end position="172"/>
    </location>
</feature>
<dbReference type="CDD" id="cd00082">
    <property type="entry name" value="HisKA"/>
    <property type="match status" value="1"/>
</dbReference>
<dbReference type="PRINTS" id="PR00344">
    <property type="entry name" value="BCTRLSENSOR"/>
</dbReference>
<protein>
    <recommendedName>
        <fullName evidence="2">histidine kinase</fullName>
        <ecNumber evidence="2">2.7.13.3</ecNumber>
    </recommendedName>
</protein>
<reference evidence="6 7" key="1">
    <citation type="submission" date="2023-09" db="EMBL/GenBank/DDBJ databases">
        <authorList>
            <person name="Rey-Velasco X."/>
        </authorList>
    </citation>
    <scope>NUCLEOTIDE SEQUENCE [LARGE SCALE GENOMIC DNA]</scope>
    <source>
        <strain evidence="6 7">P117</strain>
    </source>
</reference>
<feature type="transmembrane region" description="Helical" evidence="4">
    <location>
        <begin position="6"/>
        <end position="24"/>
    </location>
</feature>
<name>A0ABU2ZN65_9ALTE</name>
<keyword evidence="6" id="KW-0808">Transferase</keyword>
<dbReference type="InterPro" id="IPR036890">
    <property type="entry name" value="HATPase_C_sf"/>
</dbReference>
<comment type="catalytic activity">
    <reaction evidence="1">
        <text>ATP + protein L-histidine = ADP + protein N-phospho-L-histidine.</text>
        <dbReference type="EC" id="2.7.13.3"/>
    </reaction>
</comment>
<dbReference type="Gene3D" id="3.30.565.10">
    <property type="entry name" value="Histidine kinase-like ATPase, C-terminal domain"/>
    <property type="match status" value="1"/>
</dbReference>
<dbReference type="PANTHER" id="PTHR45569:SF1">
    <property type="entry name" value="SENSOR PROTEIN KDPD"/>
    <property type="match status" value="1"/>
</dbReference>
<feature type="transmembrane region" description="Helical" evidence="4">
    <location>
        <begin position="67"/>
        <end position="84"/>
    </location>
</feature>
<feature type="transmembrane region" description="Helical" evidence="4">
    <location>
        <begin position="220"/>
        <end position="242"/>
    </location>
</feature>
<comment type="caution">
    <text evidence="6">The sequence shown here is derived from an EMBL/GenBank/DDBJ whole genome shotgun (WGS) entry which is preliminary data.</text>
</comment>
<keyword evidence="4" id="KW-1133">Transmembrane helix</keyword>
<dbReference type="SUPFAM" id="SSF55781">
    <property type="entry name" value="GAF domain-like"/>
    <property type="match status" value="1"/>
</dbReference>
<dbReference type="PROSITE" id="PS50109">
    <property type="entry name" value="HIS_KIN"/>
    <property type="match status" value="1"/>
</dbReference>
<gene>
    <name evidence="6" type="primary">prsK</name>
    <name evidence="6" type="ORF">RM552_01330</name>
</gene>
<keyword evidence="7" id="KW-1185">Reference proteome</keyword>
<dbReference type="InterPro" id="IPR003661">
    <property type="entry name" value="HisK_dim/P_dom"/>
</dbReference>
<evidence type="ECO:0000259" key="5">
    <source>
        <dbReference type="PROSITE" id="PS50109"/>
    </source>
</evidence>
<dbReference type="InterPro" id="IPR003594">
    <property type="entry name" value="HATPase_dom"/>
</dbReference>
<sequence>MIFDIGYSLTAFGYLLLVFLLLVGKKAGLVKRLLLCATVVTFLWSVMHIQAIGIVTQLSDYVTLDSVRLLIWSLFLAACLQNQSSSFWRLLGSGKTLTIITLPMLGVVLSLTHIISPSIKYLVFTLITIEFLVLLEQLFRQSAKQKWEYKPLIIYLGALTTFDFFTYANAAMVNNLNWAFFAARGYIYLALLPFLVLAIRRIQQWGIEIFVSREVVMHSTLLMLSGVYLLVMALLGYIVNYFGGEWGAPIQIALFLIAIALLLSLFLSHEFRTKLKVFITKNFYANQFDYRVEWVALTQRLSIETKSLPDIYQAALIAWMQGIKYRQGLLVKLSNDQTQIVAQKSPYEENISHKSLQLVPDIVAFMAKKPWIIDLLEMQKMPEMYEELPNRNEFMKSFGYQLTLPIFKNQELWGLVMLNSPELETRTINWELRDYLTAVTDQTANFIFQAESSQALAENAQFAAFNRMSAFVVHDLKNVLAQVNLLLANAKQHKSNPEFIDDTFETLEHTKARMDKMLKQLMDKSVDGDRRTSTTKIIDLIEELIETKCKSILPHPTVSGDVSLTINIEPEKFANVLYHIVSNAQQATNNDGKVNIVVEEADNLIHVVVCDNGSGMTQSFINEKLFVPFETTKGNAGMGIGAYDAKTYMESIGGSLSVTSIVGEGSQFTLNIPKLKEID</sequence>
<keyword evidence="3" id="KW-0597">Phosphoprotein</keyword>
<dbReference type="Pfam" id="PF02518">
    <property type="entry name" value="HATPase_c"/>
    <property type="match status" value="1"/>
</dbReference>
<evidence type="ECO:0000256" key="4">
    <source>
        <dbReference type="SAM" id="Phobius"/>
    </source>
</evidence>
<dbReference type="InterPro" id="IPR014265">
    <property type="entry name" value="XrtA/PrsK"/>
</dbReference>
<dbReference type="EMBL" id="JAVRHX010000001">
    <property type="protein sequence ID" value="MDT0593483.1"/>
    <property type="molecule type" value="Genomic_DNA"/>
</dbReference>
<dbReference type="InterPro" id="IPR005467">
    <property type="entry name" value="His_kinase_dom"/>
</dbReference>
<dbReference type="NCBIfam" id="TIGR02916">
    <property type="entry name" value="PEP_his_kin"/>
    <property type="match status" value="1"/>
</dbReference>
<evidence type="ECO:0000256" key="3">
    <source>
        <dbReference type="ARBA" id="ARBA00022553"/>
    </source>
</evidence>
<dbReference type="SMART" id="SM00387">
    <property type="entry name" value="HATPase_c"/>
    <property type="match status" value="1"/>
</dbReference>
<feature type="domain" description="Histidine kinase" evidence="5">
    <location>
        <begin position="471"/>
        <end position="676"/>
    </location>
</feature>
<evidence type="ECO:0000256" key="2">
    <source>
        <dbReference type="ARBA" id="ARBA00012438"/>
    </source>
</evidence>
<feature type="transmembrane region" description="Helical" evidence="4">
    <location>
        <begin position="248"/>
        <end position="267"/>
    </location>
</feature>